<dbReference type="AlphaFoldDB" id="A0A1M7DSF7"/>
<feature type="domain" description="DUF1722" evidence="1">
    <location>
        <begin position="267"/>
        <end position="367"/>
    </location>
</feature>
<dbReference type="SUPFAM" id="SSF56634">
    <property type="entry name" value="Heme-dependent catalase-like"/>
    <property type="match status" value="1"/>
</dbReference>
<evidence type="ECO:0000313" key="2">
    <source>
        <dbReference type="EMBL" id="SHL82434.1"/>
    </source>
</evidence>
<dbReference type="Gene3D" id="2.40.180.10">
    <property type="entry name" value="Catalase core domain"/>
    <property type="match status" value="1"/>
</dbReference>
<organism evidence="2 3">
    <name type="scientific">Lacicoccus alkaliphilus DSM 16010</name>
    <dbReference type="NCBI Taxonomy" id="1123231"/>
    <lineage>
        <taxon>Bacteria</taxon>
        <taxon>Bacillati</taxon>
        <taxon>Bacillota</taxon>
        <taxon>Bacilli</taxon>
        <taxon>Bacillales</taxon>
        <taxon>Salinicoccaceae</taxon>
        <taxon>Lacicoccus</taxon>
    </lineage>
</organism>
<dbReference type="Proteomes" id="UP000184206">
    <property type="component" value="Unassembled WGS sequence"/>
</dbReference>
<dbReference type="STRING" id="1123231.SAMN02745189_00978"/>
<gene>
    <name evidence="2" type="ORF">SAMN02745189_00978</name>
</gene>
<dbReference type="RefSeq" id="WP_072708981.1">
    <property type="nucleotide sequence ID" value="NZ_FRCF01000003.1"/>
</dbReference>
<dbReference type="GO" id="GO:0020037">
    <property type="term" value="F:heme binding"/>
    <property type="evidence" value="ECO:0007669"/>
    <property type="project" value="InterPro"/>
</dbReference>
<dbReference type="Pfam" id="PF08349">
    <property type="entry name" value="DUF1722"/>
    <property type="match status" value="1"/>
</dbReference>
<proteinExistence type="predicted"/>
<evidence type="ECO:0000313" key="3">
    <source>
        <dbReference type="Proteomes" id="UP000184206"/>
    </source>
</evidence>
<dbReference type="EMBL" id="FRCF01000003">
    <property type="protein sequence ID" value="SHL82434.1"/>
    <property type="molecule type" value="Genomic_DNA"/>
</dbReference>
<protein>
    <recommendedName>
        <fullName evidence="1">DUF1722 domain-containing protein</fullName>
    </recommendedName>
</protein>
<name>A0A1M7DSF7_9BACL</name>
<evidence type="ECO:0000259" key="1">
    <source>
        <dbReference type="Pfam" id="PF08349"/>
    </source>
</evidence>
<dbReference type="InterPro" id="IPR020835">
    <property type="entry name" value="Catalase_sf"/>
</dbReference>
<dbReference type="InterPro" id="IPR013560">
    <property type="entry name" value="DUF1722"/>
</dbReference>
<sequence length="376" mass="43760">MKTAADVVIDLIEMFDLHDSGSKRAHGAGEYHNAHVELNGEGKQIFGKTEQALVRLSNASTSHKIPDRLVNIKGCSVRFKHPLRPIDIVGVNFPYFPTDSAAGVLDILYSINIYLGDKNFRRFVDIFRAGGLYRHIGRLLKWMPKRTDMDHTYYSAHSYGGAHYKMKLDYHPGNDRIEIYAEKDEHLTDYHPGPAVHLGSIFISPRSTGKEVKYFDVLNAPLNMPPNGEIPLLRHYIYKRSFLRRMEEQRMDGKNLGLLEEFWAEEKYFVLSKSQRIYDEIRELIKKGTDMSPTRFRELIDEAYALKYEEKHLRNYLQHVWGHFKDEADEREKEYYTKLSEHPDPEAVNTFIHDLALKYEEPYILGTTMVKTKGRS</sequence>
<keyword evidence="3" id="KW-1185">Reference proteome</keyword>
<accession>A0A1M7DSF7</accession>
<reference evidence="2 3" key="1">
    <citation type="submission" date="2016-11" db="EMBL/GenBank/DDBJ databases">
        <authorList>
            <person name="Jaros S."/>
            <person name="Januszkiewicz K."/>
            <person name="Wedrychowicz H."/>
        </authorList>
    </citation>
    <scope>NUCLEOTIDE SEQUENCE [LARGE SCALE GENOMIC DNA]</scope>
    <source>
        <strain evidence="2 3">DSM 16010</strain>
    </source>
</reference>